<dbReference type="EMBL" id="MQWD01000001">
    <property type="protein sequence ID" value="PAP77210.1"/>
    <property type="molecule type" value="Genomic_DNA"/>
</dbReference>
<keyword evidence="1" id="KW-0812">Transmembrane</keyword>
<name>A0A271J1H6_9BACT</name>
<keyword evidence="1" id="KW-0472">Membrane</keyword>
<feature type="chain" id="PRO_5012537974" evidence="2">
    <location>
        <begin position="21"/>
        <end position="65"/>
    </location>
</feature>
<protein>
    <submittedName>
        <fullName evidence="3">Uncharacterized protein</fullName>
    </submittedName>
</protein>
<reference evidence="3 4" key="1">
    <citation type="submission" date="2016-11" db="EMBL/GenBank/DDBJ databases">
        <title>Study of marine rhodopsin-containing bacteria.</title>
        <authorList>
            <person name="Yoshizawa S."/>
            <person name="Kumagai Y."/>
            <person name="Kogure K."/>
        </authorList>
    </citation>
    <scope>NUCLEOTIDE SEQUENCE [LARGE SCALE GENOMIC DNA]</scope>
    <source>
        <strain evidence="3 4">SAORIC-28</strain>
    </source>
</reference>
<evidence type="ECO:0000256" key="1">
    <source>
        <dbReference type="SAM" id="Phobius"/>
    </source>
</evidence>
<accession>A0A271J1H6</accession>
<organism evidence="3 4">
    <name type="scientific">Rubrivirga marina</name>
    <dbReference type="NCBI Taxonomy" id="1196024"/>
    <lineage>
        <taxon>Bacteria</taxon>
        <taxon>Pseudomonadati</taxon>
        <taxon>Rhodothermota</taxon>
        <taxon>Rhodothermia</taxon>
        <taxon>Rhodothermales</taxon>
        <taxon>Rubricoccaceae</taxon>
        <taxon>Rubrivirga</taxon>
    </lineage>
</organism>
<keyword evidence="2" id="KW-0732">Signal</keyword>
<proteinExistence type="predicted"/>
<keyword evidence="1" id="KW-1133">Transmembrane helix</keyword>
<feature type="signal peptide" evidence="2">
    <location>
        <begin position="1"/>
        <end position="20"/>
    </location>
</feature>
<keyword evidence="4" id="KW-1185">Reference proteome</keyword>
<comment type="caution">
    <text evidence="3">The sequence shown here is derived from an EMBL/GenBank/DDBJ whole genome shotgun (WGS) entry which is preliminary data.</text>
</comment>
<evidence type="ECO:0000256" key="2">
    <source>
        <dbReference type="SAM" id="SignalP"/>
    </source>
</evidence>
<dbReference type="PROSITE" id="PS51257">
    <property type="entry name" value="PROKAR_LIPOPROTEIN"/>
    <property type="match status" value="1"/>
</dbReference>
<dbReference type="Proteomes" id="UP000216339">
    <property type="component" value="Unassembled WGS sequence"/>
</dbReference>
<dbReference type="AlphaFoldDB" id="A0A271J1H6"/>
<gene>
    <name evidence="3" type="ORF">BSZ37_12595</name>
</gene>
<feature type="transmembrane region" description="Helical" evidence="1">
    <location>
        <begin position="36"/>
        <end position="60"/>
    </location>
</feature>
<evidence type="ECO:0000313" key="3">
    <source>
        <dbReference type="EMBL" id="PAP77210.1"/>
    </source>
</evidence>
<evidence type="ECO:0000313" key="4">
    <source>
        <dbReference type="Proteomes" id="UP000216339"/>
    </source>
</evidence>
<sequence length="65" mass="6733">MKRVVGLALVALLSAPAAGACPHCRVEAREAVYTQAFLPDVGLLLLPLLVIAAIGVAVYLSPPPR</sequence>